<gene>
    <name evidence="1" type="primary">jg22368</name>
    <name evidence="1" type="ORF">PAEG_LOCUS5358</name>
</gene>
<sequence>MIRVNFYDARAHRHLNSTSSSEYVLQGELPTGLVSEESRFDLLEEALQLVELGDEADTKDEQTQ</sequence>
<protein>
    <submittedName>
        <fullName evidence="1">Jg22368 protein</fullName>
    </submittedName>
</protein>
<dbReference type="OrthoDB" id="7409884at2759"/>
<keyword evidence="2" id="KW-1185">Reference proteome</keyword>
<comment type="caution">
    <text evidence="1">The sequence shown here is derived from an EMBL/GenBank/DDBJ whole genome shotgun (WGS) entry which is preliminary data.</text>
</comment>
<proteinExistence type="predicted"/>
<organism evidence="1 2">
    <name type="scientific">Pararge aegeria aegeria</name>
    <dbReference type="NCBI Taxonomy" id="348720"/>
    <lineage>
        <taxon>Eukaryota</taxon>
        <taxon>Metazoa</taxon>
        <taxon>Ecdysozoa</taxon>
        <taxon>Arthropoda</taxon>
        <taxon>Hexapoda</taxon>
        <taxon>Insecta</taxon>
        <taxon>Pterygota</taxon>
        <taxon>Neoptera</taxon>
        <taxon>Endopterygota</taxon>
        <taxon>Lepidoptera</taxon>
        <taxon>Glossata</taxon>
        <taxon>Ditrysia</taxon>
        <taxon>Papilionoidea</taxon>
        <taxon>Nymphalidae</taxon>
        <taxon>Satyrinae</taxon>
        <taxon>Satyrini</taxon>
        <taxon>Parargina</taxon>
        <taxon>Pararge</taxon>
    </lineage>
</organism>
<evidence type="ECO:0000313" key="2">
    <source>
        <dbReference type="Proteomes" id="UP000838756"/>
    </source>
</evidence>
<dbReference type="EMBL" id="CAKXAJ010018128">
    <property type="protein sequence ID" value="CAH2217468.1"/>
    <property type="molecule type" value="Genomic_DNA"/>
</dbReference>
<reference evidence="1" key="1">
    <citation type="submission" date="2022-03" db="EMBL/GenBank/DDBJ databases">
        <authorList>
            <person name="Lindestad O."/>
        </authorList>
    </citation>
    <scope>NUCLEOTIDE SEQUENCE</scope>
</reference>
<accession>A0A8S4QRQ8</accession>
<evidence type="ECO:0000313" key="1">
    <source>
        <dbReference type="EMBL" id="CAH2217468.1"/>
    </source>
</evidence>
<dbReference type="AlphaFoldDB" id="A0A8S4QRQ8"/>
<name>A0A8S4QRQ8_9NEOP</name>
<feature type="non-terminal residue" evidence="1">
    <location>
        <position position="1"/>
    </location>
</feature>
<dbReference type="Proteomes" id="UP000838756">
    <property type="component" value="Unassembled WGS sequence"/>
</dbReference>